<proteinExistence type="predicted"/>
<dbReference type="EMBL" id="JBFYGN010000022">
    <property type="protein sequence ID" value="MEX8194493.1"/>
    <property type="molecule type" value="Genomic_DNA"/>
</dbReference>
<gene>
    <name evidence="1" type="ORF">AB6724_16795</name>
</gene>
<evidence type="ECO:0000313" key="2">
    <source>
        <dbReference type="Proteomes" id="UP001561046"/>
    </source>
</evidence>
<reference evidence="1 2" key="1">
    <citation type="journal article" date="2013" name="Int. J. Syst. Evol. Microbiol.">
        <title>Comamonas guangdongensis sp. nov., isolated from subterranean forest sediment, and emended description of the genus Comamonas.</title>
        <authorList>
            <person name="Zhang J."/>
            <person name="Wang Y."/>
            <person name="Zhou S."/>
            <person name="Wu C."/>
            <person name="He J."/>
            <person name="Li F."/>
        </authorList>
    </citation>
    <scope>NUCLEOTIDE SEQUENCE [LARGE SCALE GENOMIC DNA]</scope>
    <source>
        <strain evidence="1 2">CCTCC AB2011133</strain>
    </source>
</reference>
<dbReference type="Proteomes" id="UP001561046">
    <property type="component" value="Unassembled WGS sequence"/>
</dbReference>
<organism evidence="1 2">
    <name type="scientific">Comamonas guangdongensis</name>
    <dbReference type="NCBI Taxonomy" id="510515"/>
    <lineage>
        <taxon>Bacteria</taxon>
        <taxon>Pseudomonadati</taxon>
        <taxon>Pseudomonadota</taxon>
        <taxon>Betaproteobacteria</taxon>
        <taxon>Burkholderiales</taxon>
        <taxon>Comamonadaceae</taxon>
        <taxon>Comamonas</taxon>
    </lineage>
</organism>
<keyword evidence="2" id="KW-1185">Reference proteome</keyword>
<name>A0ABV3ZYF7_9BURK</name>
<protein>
    <recommendedName>
        <fullName evidence="3">4Fe-4S ferredoxin-type domain-containing protein</fullName>
    </recommendedName>
</protein>
<evidence type="ECO:0000313" key="1">
    <source>
        <dbReference type="EMBL" id="MEX8194493.1"/>
    </source>
</evidence>
<evidence type="ECO:0008006" key="3">
    <source>
        <dbReference type="Google" id="ProtNLM"/>
    </source>
</evidence>
<sequence>MAREQVVFWQAQAPAKPAFGAPCNGCGLCCLAEPCPMGMLISRRRQGACAALRWDEEALHYRCGVLEDARQAASHASAWRRGLGRLRLALARRWIAAGAGCDAHLWAEAAE</sequence>
<comment type="caution">
    <text evidence="1">The sequence shown here is derived from an EMBL/GenBank/DDBJ whole genome shotgun (WGS) entry which is preliminary data.</text>
</comment>
<accession>A0ABV3ZYF7</accession>
<dbReference type="RefSeq" id="WP_369339677.1">
    <property type="nucleotide sequence ID" value="NZ_JBFYGN010000022.1"/>
</dbReference>